<keyword evidence="5" id="KW-0949">S-adenosyl-L-methionine</keyword>
<evidence type="ECO:0000256" key="2">
    <source>
        <dbReference type="ARBA" id="ARBA00006149"/>
    </source>
</evidence>
<dbReference type="Proteomes" id="UP000789595">
    <property type="component" value="Unassembled WGS sequence"/>
</dbReference>
<dbReference type="InterPro" id="IPR029063">
    <property type="entry name" value="SAM-dependent_MTases_sf"/>
</dbReference>
<accession>A0A8J2WQD1</accession>
<evidence type="ECO:0000256" key="3">
    <source>
        <dbReference type="ARBA" id="ARBA00022603"/>
    </source>
</evidence>
<dbReference type="GO" id="GO:0032259">
    <property type="term" value="P:methylation"/>
    <property type="evidence" value="ECO:0007669"/>
    <property type="project" value="UniProtKB-KW"/>
</dbReference>
<keyword evidence="4" id="KW-0808">Transferase</keyword>
<keyword evidence="9" id="KW-1185">Reference proteome</keyword>
<keyword evidence="6" id="KW-0539">Nucleus</keyword>
<dbReference type="InterPro" id="IPR002052">
    <property type="entry name" value="DNA_methylase_N6_adenine_CS"/>
</dbReference>
<dbReference type="GO" id="GO:0035657">
    <property type="term" value="C:eRF1 methyltransferase complex"/>
    <property type="evidence" value="ECO:0007669"/>
    <property type="project" value="TreeGrafter"/>
</dbReference>
<evidence type="ECO:0000256" key="4">
    <source>
        <dbReference type="ARBA" id="ARBA00022679"/>
    </source>
</evidence>
<dbReference type="GO" id="GO:0005634">
    <property type="term" value="C:nucleus"/>
    <property type="evidence" value="ECO:0007669"/>
    <property type="project" value="UniProtKB-SubCell"/>
</dbReference>
<dbReference type="Gene3D" id="3.40.50.150">
    <property type="entry name" value="Vaccinia Virus protein VP39"/>
    <property type="match status" value="1"/>
</dbReference>
<dbReference type="PANTHER" id="PTHR45875">
    <property type="entry name" value="METHYLTRANSFERASE N6AMT1"/>
    <property type="match status" value="1"/>
</dbReference>
<dbReference type="GO" id="GO:0003676">
    <property type="term" value="F:nucleic acid binding"/>
    <property type="evidence" value="ECO:0007669"/>
    <property type="project" value="InterPro"/>
</dbReference>
<dbReference type="GO" id="GO:0008276">
    <property type="term" value="F:protein methyltransferase activity"/>
    <property type="evidence" value="ECO:0007669"/>
    <property type="project" value="TreeGrafter"/>
</dbReference>
<feature type="domain" description="Methyltransferase small" evidence="7">
    <location>
        <begin position="39"/>
        <end position="130"/>
    </location>
</feature>
<comment type="similarity">
    <text evidence="2">Belongs to the eukaryotic/archaeal PrmC-related family.</text>
</comment>
<dbReference type="InterPro" id="IPR004557">
    <property type="entry name" value="PrmC-related"/>
</dbReference>
<comment type="caution">
    <text evidence="8">The sequence shown here is derived from an EMBL/GenBank/DDBJ whole genome shotgun (WGS) entry which is preliminary data.</text>
</comment>
<dbReference type="PROSITE" id="PS00092">
    <property type="entry name" value="N6_MTASE"/>
    <property type="match status" value="1"/>
</dbReference>
<dbReference type="EMBL" id="CAKKNE010000005">
    <property type="protein sequence ID" value="CAH0376215.1"/>
    <property type="molecule type" value="Genomic_DNA"/>
</dbReference>
<evidence type="ECO:0000313" key="9">
    <source>
        <dbReference type="Proteomes" id="UP000789595"/>
    </source>
</evidence>
<dbReference type="OrthoDB" id="406152at2759"/>
<dbReference type="CDD" id="cd02440">
    <property type="entry name" value="AdoMet_MTases"/>
    <property type="match status" value="1"/>
</dbReference>
<evidence type="ECO:0000256" key="6">
    <source>
        <dbReference type="ARBA" id="ARBA00023242"/>
    </source>
</evidence>
<sequence length="220" mass="23614">MAAQASAEDAKLDGWVPSLDHATFVDWNRVYEPSEDTFLLLDALFADRAALRASRAIVEIGPGSGVVATYLAKLTRNSVLAVDINEAACALTMRTAEANGARVDVMRGDLCGALRSYSVDALVFNPPYVPTDDEEVGGAGIEASWAGGRNGRRVLDRLLPHVARVLAPAGRFYVVCVAENDPASIVSYLRARGLTGETVLRRRARNEALSVLRFVRAAPS</sequence>
<gene>
    <name evidence="8" type="ORF">PECAL_5P07800</name>
</gene>
<dbReference type="PANTHER" id="PTHR45875:SF1">
    <property type="entry name" value="METHYLTRANSFERASE N6AMT1"/>
    <property type="match status" value="1"/>
</dbReference>
<proteinExistence type="inferred from homology"/>
<reference evidence="8" key="1">
    <citation type="submission" date="2021-11" db="EMBL/GenBank/DDBJ databases">
        <authorList>
            <consortium name="Genoscope - CEA"/>
            <person name="William W."/>
        </authorList>
    </citation>
    <scope>NUCLEOTIDE SEQUENCE</scope>
</reference>
<evidence type="ECO:0000256" key="5">
    <source>
        <dbReference type="ARBA" id="ARBA00022691"/>
    </source>
</evidence>
<dbReference type="FunFam" id="3.40.50.150:FF:000077">
    <property type="entry name" value="HemK methyltransferase family member 2"/>
    <property type="match status" value="1"/>
</dbReference>
<evidence type="ECO:0000259" key="7">
    <source>
        <dbReference type="Pfam" id="PF05175"/>
    </source>
</evidence>
<organism evidence="8 9">
    <name type="scientific">Pelagomonas calceolata</name>
    <dbReference type="NCBI Taxonomy" id="35677"/>
    <lineage>
        <taxon>Eukaryota</taxon>
        <taxon>Sar</taxon>
        <taxon>Stramenopiles</taxon>
        <taxon>Ochrophyta</taxon>
        <taxon>Pelagophyceae</taxon>
        <taxon>Pelagomonadales</taxon>
        <taxon>Pelagomonadaceae</taxon>
        <taxon>Pelagomonas</taxon>
    </lineage>
</organism>
<evidence type="ECO:0000256" key="1">
    <source>
        <dbReference type="ARBA" id="ARBA00004123"/>
    </source>
</evidence>
<dbReference type="SUPFAM" id="SSF53335">
    <property type="entry name" value="S-adenosyl-L-methionine-dependent methyltransferases"/>
    <property type="match status" value="1"/>
</dbReference>
<dbReference type="NCBIfam" id="TIGR00537">
    <property type="entry name" value="hemK_rel_arch"/>
    <property type="match status" value="1"/>
</dbReference>
<keyword evidence="3" id="KW-0489">Methyltransferase</keyword>
<name>A0A8J2WQD1_9STRA</name>
<dbReference type="GO" id="GO:0008757">
    <property type="term" value="F:S-adenosylmethionine-dependent methyltransferase activity"/>
    <property type="evidence" value="ECO:0007669"/>
    <property type="project" value="TreeGrafter"/>
</dbReference>
<comment type="subcellular location">
    <subcellularLocation>
        <location evidence="1">Nucleus</location>
    </subcellularLocation>
</comment>
<dbReference type="AlphaFoldDB" id="A0A8J2WQD1"/>
<dbReference type="InterPro" id="IPR007848">
    <property type="entry name" value="Small_mtfrase_dom"/>
</dbReference>
<dbReference type="InterPro" id="IPR052190">
    <property type="entry name" value="Euk-Arch_PrmC-MTase"/>
</dbReference>
<evidence type="ECO:0000313" key="8">
    <source>
        <dbReference type="EMBL" id="CAH0376215.1"/>
    </source>
</evidence>
<dbReference type="Pfam" id="PF05175">
    <property type="entry name" value="MTS"/>
    <property type="match status" value="1"/>
</dbReference>
<protein>
    <recommendedName>
        <fullName evidence="7">Methyltransferase small domain-containing protein</fullName>
    </recommendedName>
</protein>